<gene>
    <name evidence="6" type="ordered locus">ETA_30890</name>
</gene>
<dbReference type="GO" id="GO:0007155">
    <property type="term" value="P:cell adhesion"/>
    <property type="evidence" value="ECO:0007669"/>
    <property type="project" value="InterPro"/>
</dbReference>
<proteinExistence type="inferred from homology"/>
<comment type="similarity">
    <text evidence="2">Belongs to the intimin/invasin family.</text>
</comment>
<protein>
    <submittedName>
        <fullName evidence="6">Invasin</fullName>
    </submittedName>
</protein>
<dbReference type="Pfam" id="PF02369">
    <property type="entry name" value="Big_1"/>
    <property type="match status" value="1"/>
</dbReference>
<evidence type="ECO:0000256" key="3">
    <source>
        <dbReference type="ARBA" id="ARBA00023136"/>
    </source>
</evidence>
<dbReference type="InterPro" id="IPR003535">
    <property type="entry name" value="Intimin/invasin_bac"/>
</dbReference>
<dbReference type="InterPro" id="IPR013783">
    <property type="entry name" value="Ig-like_fold"/>
</dbReference>
<dbReference type="Pfam" id="PF09134">
    <property type="entry name" value="Invasin_D3"/>
    <property type="match status" value="2"/>
</dbReference>
<reference evidence="6 7" key="1">
    <citation type="journal article" date="2008" name="Environ. Microbiol.">
        <title>The genome of Erwinia tasmaniensis strain Et1/99, a non-pathogenic bacterium in the genus Erwinia.</title>
        <authorList>
            <person name="Kube M."/>
            <person name="Migdoll A.M."/>
            <person name="Mueller I."/>
            <person name="Kuhl H."/>
            <person name="Beck A."/>
            <person name="Reinhardt R."/>
            <person name="Geider K."/>
        </authorList>
    </citation>
    <scope>NUCLEOTIDE SEQUENCE [LARGE SCALE GENOMIC DNA]</scope>
    <source>
        <strain evidence="7">DSM 17950 / CFBP 7177 / CIP 109463 / NCPPB 4357 / Et1/99</strain>
    </source>
</reference>
<dbReference type="InterPro" id="IPR024519">
    <property type="entry name" value="IAT_beta"/>
</dbReference>
<evidence type="ECO:0000313" key="7">
    <source>
        <dbReference type="Proteomes" id="UP000001726"/>
    </source>
</evidence>
<dbReference type="EMBL" id="CU468135">
    <property type="protein sequence ID" value="CAO98135.1"/>
    <property type="molecule type" value="Genomic_DNA"/>
</dbReference>
<dbReference type="PROSITE" id="PS51782">
    <property type="entry name" value="LYSM"/>
    <property type="match status" value="1"/>
</dbReference>
<dbReference type="SUPFAM" id="SSF49373">
    <property type="entry name" value="Invasin/intimin cell-adhesion fragments"/>
    <property type="match status" value="4"/>
</dbReference>
<evidence type="ECO:0000256" key="4">
    <source>
        <dbReference type="ARBA" id="ARBA00023237"/>
    </source>
</evidence>
<dbReference type="InterPro" id="IPR051715">
    <property type="entry name" value="Intimin-Invasin_domain"/>
</dbReference>
<dbReference type="HOGENOM" id="CLU_000210_7_2_6"/>
<keyword evidence="7" id="KW-1185">Reference proteome</keyword>
<dbReference type="PANTHER" id="PTHR39576:SF2">
    <property type="entry name" value="ATTACHING AND EFFACING PROTEIN HOMOLOG-RELATED"/>
    <property type="match status" value="1"/>
</dbReference>
<evidence type="ECO:0000256" key="1">
    <source>
        <dbReference type="ARBA" id="ARBA00004442"/>
    </source>
</evidence>
<accession>B2VKC8</accession>
<dbReference type="SMART" id="SM00634">
    <property type="entry name" value="BID_1"/>
    <property type="match status" value="2"/>
</dbReference>
<name>B2VKC8_ERWT9</name>
<feature type="domain" description="LysM" evidence="5">
    <location>
        <begin position="65"/>
        <end position="113"/>
    </location>
</feature>
<dbReference type="SMART" id="SM00257">
    <property type="entry name" value="LysM"/>
    <property type="match status" value="1"/>
</dbReference>
<dbReference type="Pfam" id="PF01476">
    <property type="entry name" value="LysM"/>
    <property type="match status" value="1"/>
</dbReference>
<dbReference type="KEGG" id="eta:ETA_30890"/>
<dbReference type="PANTHER" id="PTHR39576">
    <property type="entry name" value="ATTACHING AND EFFACING PROTEIN HOMOLOG-RELATED-RELATED"/>
    <property type="match status" value="1"/>
</dbReference>
<dbReference type="Gene3D" id="3.10.350.10">
    <property type="entry name" value="LysM domain"/>
    <property type="match status" value="1"/>
</dbReference>
<dbReference type="Gene3D" id="2.60.40.1080">
    <property type="match status" value="2"/>
</dbReference>
<dbReference type="Proteomes" id="UP000001726">
    <property type="component" value="Chromosome"/>
</dbReference>
<dbReference type="InterPro" id="IPR015217">
    <property type="entry name" value="Invasin_dom_3"/>
</dbReference>
<comment type="subcellular location">
    <subcellularLocation>
        <location evidence="1">Cell outer membrane</location>
    </subcellularLocation>
</comment>
<dbReference type="InterPro" id="IPR003344">
    <property type="entry name" value="Big_1_dom"/>
</dbReference>
<dbReference type="InterPro" id="IPR036779">
    <property type="entry name" value="LysM_dom_sf"/>
</dbReference>
<sequence length="1400" mass="151773">MAFLWSLFMKIKHQQPVPLRIKLFAWVNIGVQSAFPLTMAFTPAMAGGIDRHIVETTKKHPPKTRIYILSPGETSVSVAKKFHLTPEALRKLNQRRTFTYGFDNLQPGDKLNVPAIKLDDEPDVPAARLDNKANLPAARLDNKPDVPAIIWGQEGSAASALGDDAGARKMADVASRAGAFLSDNPNGDAALSLARGEVTAEASGQLQQWLNQFGTARVQLDADEHFSFKNSQFDLLAPLYEQKDSLIFTQGSLHRTDDRTQVNLGFGLRYFAPSYMLGGNIFGDYDLSRAHSRTGIGMEYWRDFLKLSANGYLRLSDWNNSSDFKDYQERPANGWDIRAQAWLPSLPQLGGKLTYEQYYGRGVALFGKENLQQDPRAITAGVNFTPFPLLTLNAEHRQGASGKNDKRLGVDFSYQLGMPWQQQINPQAVATMRSLAGSRYDLVERNNHILLQYRKKEVIRLHTVGRVTGYAGERKSLGVSVNSSYGLERIDWSASSLLAAGGKLVRENEGSWSVILPEHKPGEANSWTITGVAVDKKGNVSTGADTQVTVAQAAIDASMSPVTPEKITLPADGKTQQLLLLKINDRDGKPVDIAESEISVLREAKLRTAGSTTITAFSRSAAGEYVATLTAGTLPESFTLIPTARNVRFAPISVELTANDNTIVVKDAISATPTSAVAGDTVTYSAVLTDKQGNPQGAGIPVDWIANEGSTLGAQTSSSDETGTVAVTLTRAQPGTAKVSLILPSGKYSAPDVEFRAGVPDESRSELILTPAVIEAVKEPAMLTLILRDKNGNTLSGNTVRGVSDNSLVTISNGEEIANKPGNYGMTVTASKAGKAILSVTVNGKPFGQLKTLLTITGGTTTPELGFATAQHNVTWTKNFSDSQAVSGVPEGVEQQWSSSDNSVATVNEVGKVTLLKSGQTTITVKTSGNDQYDPAEASYQLKIDKADPQLQAGDGEPITAEWADGKVWSIASKFGNIDAENSLTATYTSENTGIVTVAGNGELQAVKPGSTRLTVSTPETDQFKPASVEVAYQLDKRTVDVSFKAAVIKTTDEEEFTLQLPENALPSDAIFTWESADKKVLDISSSGIVQGKVSKGKTRLTLSITANDYYSASSNYYDMWIYSKPSVSIGKVTYISKGVMADKGVWTPVFTDDKFSVTWSTESSDELSKAKFVAIYLKDSSGKALAQKLVDSPAGTVTTTFEPKPRFWNESLHVELVAQGFDKLTNSEKSPGINVKNLPPNKIWETFTVRSKALIRSDNGNESTCREIAGPAGKEHWIDAIVDGGQVNFNGKTLISPMTITGLTDGEQNGHYRNGQFPLTQRNIYSDLSVNFGTKQIARECWKGHDGSYFIGAKVNYNGENFEYWMVDPHNWTGKGVGTNKYYLDTVTKERNRAAINGS</sequence>
<dbReference type="eggNOG" id="COG5492">
    <property type="taxonomic scope" value="Bacteria"/>
</dbReference>
<dbReference type="InterPro" id="IPR038177">
    <property type="entry name" value="IAT_beta_sf"/>
</dbReference>
<evidence type="ECO:0000256" key="2">
    <source>
        <dbReference type="ARBA" id="ARBA00010116"/>
    </source>
</evidence>
<dbReference type="GO" id="GO:0009279">
    <property type="term" value="C:cell outer membrane"/>
    <property type="evidence" value="ECO:0007669"/>
    <property type="project" value="UniProtKB-SubCell"/>
</dbReference>
<evidence type="ECO:0000313" key="6">
    <source>
        <dbReference type="EMBL" id="CAO98135.1"/>
    </source>
</evidence>
<keyword evidence="3" id="KW-0472">Membrane</keyword>
<dbReference type="Gene3D" id="2.60.40.10">
    <property type="entry name" value="Immunoglobulins"/>
    <property type="match status" value="3"/>
</dbReference>
<dbReference type="Gene3D" id="2.40.160.160">
    <property type="entry name" value="Inverse autotransporter, beta-domain"/>
    <property type="match status" value="1"/>
</dbReference>
<organism evidence="6 7">
    <name type="scientific">Erwinia tasmaniensis (strain DSM 17950 / CFBP 7177 / CIP 109463 / NCPPB 4357 / Et1/99)</name>
    <dbReference type="NCBI Taxonomy" id="465817"/>
    <lineage>
        <taxon>Bacteria</taxon>
        <taxon>Pseudomonadati</taxon>
        <taxon>Pseudomonadota</taxon>
        <taxon>Gammaproteobacteria</taxon>
        <taxon>Enterobacterales</taxon>
        <taxon>Erwiniaceae</taxon>
        <taxon>Erwinia</taxon>
    </lineage>
</organism>
<dbReference type="PRINTS" id="PR01369">
    <property type="entry name" value="INTIMIN"/>
</dbReference>
<keyword evidence="4" id="KW-0998">Cell outer membrane</keyword>
<evidence type="ECO:0000259" key="5">
    <source>
        <dbReference type="PROSITE" id="PS51782"/>
    </source>
</evidence>
<dbReference type="FunFam" id="2.40.160.160:FF:000001">
    <property type="entry name" value="Intimin-like inverse autotransporter SinH"/>
    <property type="match status" value="1"/>
</dbReference>
<dbReference type="STRING" id="465817.ETA_30890"/>
<dbReference type="CDD" id="cd00118">
    <property type="entry name" value="LysM"/>
    <property type="match status" value="1"/>
</dbReference>
<dbReference type="InterPro" id="IPR018392">
    <property type="entry name" value="LysM"/>
</dbReference>
<dbReference type="eggNOG" id="COG1388">
    <property type="taxonomic scope" value="Bacteria"/>
</dbReference>
<dbReference type="InterPro" id="IPR008964">
    <property type="entry name" value="Invasin/intimin_cell_adhesion"/>
</dbReference>
<dbReference type="Pfam" id="PF11924">
    <property type="entry name" value="IAT_beta"/>
    <property type="match status" value="1"/>
</dbReference>